<keyword evidence="3 10" id="KW-0812">Transmembrane</keyword>
<keyword evidence="5" id="KW-0339">Growth factor</keyword>
<evidence type="ECO:0000256" key="10">
    <source>
        <dbReference type="SAM" id="Phobius"/>
    </source>
</evidence>
<dbReference type="AlphaFoldDB" id="A0A3Q0T401"/>
<feature type="disulfide bond" evidence="9">
    <location>
        <begin position="95"/>
        <end position="104"/>
    </location>
</feature>
<dbReference type="Proteomes" id="UP000261340">
    <property type="component" value="Unplaced"/>
</dbReference>
<dbReference type="GO" id="GO:0005615">
    <property type="term" value="C:extracellular space"/>
    <property type="evidence" value="ECO:0007669"/>
    <property type="project" value="TreeGrafter"/>
</dbReference>
<comment type="subcellular location">
    <subcellularLocation>
        <location evidence="1">Membrane</location>
        <topology evidence="1">Single-pass type I membrane protein</topology>
    </subcellularLocation>
</comment>
<evidence type="ECO:0000256" key="8">
    <source>
        <dbReference type="ARBA" id="ARBA00023180"/>
    </source>
</evidence>
<comment type="caution">
    <text evidence="9">Lacks conserved residue(s) required for the propagation of feature annotation.</text>
</comment>
<evidence type="ECO:0000256" key="3">
    <source>
        <dbReference type="ARBA" id="ARBA00022692"/>
    </source>
</evidence>
<keyword evidence="4 10" id="KW-1133">Transmembrane helix</keyword>
<evidence type="ECO:0000256" key="1">
    <source>
        <dbReference type="ARBA" id="ARBA00004479"/>
    </source>
</evidence>
<feature type="domain" description="EGF-like" evidence="12">
    <location>
        <begin position="64"/>
        <end position="105"/>
    </location>
</feature>
<protein>
    <submittedName>
        <fullName evidence="13">Epithelial mitogen homolog (mouse)</fullName>
    </submittedName>
</protein>
<evidence type="ECO:0000256" key="11">
    <source>
        <dbReference type="SAM" id="SignalP"/>
    </source>
</evidence>
<name>A0A3Q0T401_AMPCI</name>
<feature type="transmembrane region" description="Helical" evidence="10">
    <location>
        <begin position="119"/>
        <end position="143"/>
    </location>
</feature>
<keyword evidence="14" id="KW-1185">Reference proteome</keyword>
<evidence type="ECO:0000256" key="9">
    <source>
        <dbReference type="PROSITE-ProRule" id="PRU00076"/>
    </source>
</evidence>
<dbReference type="SUPFAM" id="SSF57196">
    <property type="entry name" value="EGF/Laminin"/>
    <property type="match status" value="1"/>
</dbReference>
<dbReference type="InterPro" id="IPR000742">
    <property type="entry name" value="EGF"/>
</dbReference>
<evidence type="ECO:0000256" key="4">
    <source>
        <dbReference type="ARBA" id="ARBA00022989"/>
    </source>
</evidence>
<dbReference type="Pfam" id="PF00008">
    <property type="entry name" value="EGF"/>
    <property type="match status" value="1"/>
</dbReference>
<evidence type="ECO:0000256" key="2">
    <source>
        <dbReference type="ARBA" id="ARBA00022536"/>
    </source>
</evidence>
<dbReference type="PANTHER" id="PTHR10740:SF10">
    <property type="entry name" value="EPIGEN"/>
    <property type="match status" value="1"/>
</dbReference>
<dbReference type="GO" id="GO:0045840">
    <property type="term" value="P:positive regulation of mitotic nuclear division"/>
    <property type="evidence" value="ECO:0007669"/>
    <property type="project" value="TreeGrafter"/>
</dbReference>
<dbReference type="GO" id="GO:0005154">
    <property type="term" value="F:epidermal growth factor receptor binding"/>
    <property type="evidence" value="ECO:0007669"/>
    <property type="project" value="TreeGrafter"/>
</dbReference>
<dbReference type="GO" id="GO:0008083">
    <property type="term" value="F:growth factor activity"/>
    <property type="evidence" value="ECO:0007669"/>
    <property type="project" value="UniProtKB-KW"/>
</dbReference>
<dbReference type="Gene3D" id="2.10.25.10">
    <property type="entry name" value="Laminin"/>
    <property type="match status" value="1"/>
</dbReference>
<keyword evidence="8" id="KW-0325">Glycoprotein</keyword>
<organism evidence="13 14">
    <name type="scientific">Amphilophus citrinellus</name>
    <name type="common">Midas cichlid</name>
    <name type="synonym">Cichlasoma citrinellum</name>
    <dbReference type="NCBI Taxonomy" id="61819"/>
    <lineage>
        <taxon>Eukaryota</taxon>
        <taxon>Metazoa</taxon>
        <taxon>Chordata</taxon>
        <taxon>Craniata</taxon>
        <taxon>Vertebrata</taxon>
        <taxon>Euteleostomi</taxon>
        <taxon>Actinopterygii</taxon>
        <taxon>Neopterygii</taxon>
        <taxon>Teleostei</taxon>
        <taxon>Neoteleostei</taxon>
        <taxon>Acanthomorphata</taxon>
        <taxon>Ovalentaria</taxon>
        <taxon>Cichlomorphae</taxon>
        <taxon>Cichliformes</taxon>
        <taxon>Cichlidae</taxon>
        <taxon>New World cichlids</taxon>
        <taxon>Cichlasomatinae</taxon>
        <taxon>Heroini</taxon>
        <taxon>Amphilophus</taxon>
    </lineage>
</organism>
<dbReference type="PANTHER" id="PTHR10740">
    <property type="entry name" value="TRANSFORMING GROWTH FACTOR ALPHA"/>
    <property type="match status" value="1"/>
</dbReference>
<reference evidence="13" key="2">
    <citation type="submission" date="2025-09" db="UniProtKB">
        <authorList>
            <consortium name="Ensembl"/>
        </authorList>
    </citation>
    <scope>IDENTIFICATION</scope>
</reference>
<feature type="chain" id="PRO_5018658051" evidence="11">
    <location>
        <begin position="30"/>
        <end position="161"/>
    </location>
</feature>
<dbReference type="GO" id="GO:0016020">
    <property type="term" value="C:membrane"/>
    <property type="evidence" value="ECO:0007669"/>
    <property type="project" value="UniProtKB-SubCell"/>
</dbReference>
<evidence type="ECO:0000256" key="7">
    <source>
        <dbReference type="ARBA" id="ARBA00023157"/>
    </source>
</evidence>
<dbReference type="GO" id="GO:0007173">
    <property type="term" value="P:epidermal growth factor receptor signaling pathway"/>
    <property type="evidence" value="ECO:0007669"/>
    <property type="project" value="TreeGrafter"/>
</dbReference>
<dbReference type="GeneTree" id="ENSGT00730000113053"/>
<dbReference type="GO" id="GO:0008284">
    <property type="term" value="P:positive regulation of cell population proliferation"/>
    <property type="evidence" value="ECO:0007669"/>
    <property type="project" value="TreeGrafter"/>
</dbReference>
<evidence type="ECO:0000259" key="12">
    <source>
        <dbReference type="PROSITE" id="PS50026"/>
    </source>
</evidence>
<dbReference type="Ensembl" id="ENSACIT00000027572.1">
    <property type="protein sequence ID" value="ENSACIP00000026865.1"/>
    <property type="gene ID" value="ENSACIG00000020802.1"/>
</dbReference>
<feature type="signal peptide" evidence="11">
    <location>
        <begin position="1"/>
        <end position="29"/>
    </location>
</feature>
<evidence type="ECO:0000313" key="14">
    <source>
        <dbReference type="Proteomes" id="UP000261340"/>
    </source>
</evidence>
<evidence type="ECO:0000256" key="6">
    <source>
        <dbReference type="ARBA" id="ARBA00023136"/>
    </source>
</evidence>
<sequence length="161" mass="17635">DCFYFSSFCLTALLSAVAVLLLLAAGGRSVVLTDNLQTPETPLSNSSLIPQLNSIMETPVVLPLHRPCESKHDTYCANGGRCMYPQDSDKPSCICEHSYSGPRCMFVEPSRGLPDVEQVIGIIFGIFILIIFLSSDVFCVFVFRCRKSPLPIKSVPSETPV</sequence>
<evidence type="ECO:0000313" key="13">
    <source>
        <dbReference type="Ensembl" id="ENSACIP00000026865.1"/>
    </source>
</evidence>
<keyword evidence="6 10" id="KW-0472">Membrane</keyword>
<reference evidence="13" key="1">
    <citation type="submission" date="2025-08" db="UniProtKB">
        <authorList>
            <consortium name="Ensembl"/>
        </authorList>
    </citation>
    <scope>IDENTIFICATION</scope>
</reference>
<evidence type="ECO:0000256" key="5">
    <source>
        <dbReference type="ARBA" id="ARBA00023030"/>
    </source>
</evidence>
<keyword evidence="11" id="KW-0732">Signal</keyword>
<feature type="disulfide bond" evidence="9">
    <location>
        <begin position="76"/>
        <end position="93"/>
    </location>
</feature>
<keyword evidence="7 9" id="KW-1015">Disulfide bond</keyword>
<dbReference type="PROSITE" id="PS00022">
    <property type="entry name" value="EGF_1"/>
    <property type="match status" value="1"/>
</dbReference>
<dbReference type="OMA" id="CMYPQDS"/>
<proteinExistence type="predicted"/>
<dbReference type="PROSITE" id="PS50026">
    <property type="entry name" value="EGF_3"/>
    <property type="match status" value="1"/>
</dbReference>
<keyword evidence="2 9" id="KW-0245">EGF-like domain</keyword>
<accession>A0A3Q0T401</accession>
<dbReference type="STRING" id="61819.ENSACIP00000026865"/>